<reference evidence="2" key="2">
    <citation type="submission" date="2020-09" db="EMBL/GenBank/DDBJ databases">
        <authorList>
            <person name="Sun Q."/>
            <person name="Zhou Y."/>
        </authorList>
    </citation>
    <scope>NUCLEOTIDE SEQUENCE</scope>
    <source>
        <strain evidence="2">CGMCC 1.15760</strain>
    </source>
</reference>
<protein>
    <submittedName>
        <fullName evidence="2">N-acetyltransferase</fullName>
    </submittedName>
</protein>
<evidence type="ECO:0000313" key="2">
    <source>
        <dbReference type="EMBL" id="GGG25695.1"/>
    </source>
</evidence>
<accession>A0A917G6W7</accession>
<proteinExistence type="predicted"/>
<comment type="caution">
    <text evidence="2">The sequence shown here is derived from an EMBL/GenBank/DDBJ whole genome shotgun (WGS) entry which is preliminary data.</text>
</comment>
<feature type="domain" description="N-acetyltransferase" evidence="1">
    <location>
        <begin position="1"/>
        <end position="134"/>
    </location>
</feature>
<evidence type="ECO:0000259" key="1">
    <source>
        <dbReference type="PROSITE" id="PS51186"/>
    </source>
</evidence>
<dbReference type="Pfam" id="PF00583">
    <property type="entry name" value="Acetyltransf_1"/>
    <property type="match status" value="1"/>
</dbReference>
<dbReference type="AlphaFoldDB" id="A0A917G6W7"/>
<keyword evidence="3" id="KW-1185">Reference proteome</keyword>
<dbReference type="InterPro" id="IPR000182">
    <property type="entry name" value="GNAT_dom"/>
</dbReference>
<dbReference type="SUPFAM" id="SSF55729">
    <property type="entry name" value="Acyl-CoA N-acyltransferases (Nat)"/>
    <property type="match status" value="1"/>
</dbReference>
<gene>
    <name evidence="2" type="ORF">GCM10007425_20410</name>
</gene>
<evidence type="ECO:0000313" key="3">
    <source>
        <dbReference type="Proteomes" id="UP000616608"/>
    </source>
</evidence>
<name>A0A917G6W7_9BACI</name>
<sequence length="149" mass="17473">MELKQVKQHREEYMPLLLLADEEQAVVNRYLHEGDLFELREEGQVIGVALCLLLENETIEIKNIAVDEAFQGRGYGKWIITQLCRHYEDKKRIIVGTANSSIGNIAFYQKLGFTLYDVKWFFFTQHYTEEIIEDGIIAKHMLMFEQKLA</sequence>
<dbReference type="PROSITE" id="PS51186">
    <property type="entry name" value="GNAT"/>
    <property type="match status" value="1"/>
</dbReference>
<reference evidence="2" key="1">
    <citation type="journal article" date="2014" name="Int. J. Syst. Evol. Microbiol.">
        <title>Complete genome sequence of Corynebacterium casei LMG S-19264T (=DSM 44701T), isolated from a smear-ripened cheese.</title>
        <authorList>
            <consortium name="US DOE Joint Genome Institute (JGI-PGF)"/>
            <person name="Walter F."/>
            <person name="Albersmeier A."/>
            <person name="Kalinowski J."/>
            <person name="Ruckert C."/>
        </authorList>
    </citation>
    <scope>NUCLEOTIDE SEQUENCE</scope>
    <source>
        <strain evidence="2">CGMCC 1.15760</strain>
    </source>
</reference>
<dbReference type="EMBL" id="BMJT01000006">
    <property type="protein sequence ID" value="GGG25695.1"/>
    <property type="molecule type" value="Genomic_DNA"/>
</dbReference>
<dbReference type="Proteomes" id="UP000616608">
    <property type="component" value="Unassembled WGS sequence"/>
</dbReference>
<dbReference type="GO" id="GO:0016747">
    <property type="term" value="F:acyltransferase activity, transferring groups other than amino-acyl groups"/>
    <property type="evidence" value="ECO:0007669"/>
    <property type="project" value="InterPro"/>
</dbReference>
<dbReference type="Gene3D" id="3.40.630.30">
    <property type="match status" value="1"/>
</dbReference>
<organism evidence="2 3">
    <name type="scientific">Lysinibacillus alkalisoli</name>
    <dbReference type="NCBI Taxonomy" id="1911548"/>
    <lineage>
        <taxon>Bacteria</taxon>
        <taxon>Bacillati</taxon>
        <taxon>Bacillota</taxon>
        <taxon>Bacilli</taxon>
        <taxon>Bacillales</taxon>
        <taxon>Bacillaceae</taxon>
        <taxon>Lysinibacillus</taxon>
    </lineage>
</organism>
<dbReference type="RefSeq" id="WP_188614950.1">
    <property type="nucleotide sequence ID" value="NZ_BMJT01000006.1"/>
</dbReference>
<dbReference type="CDD" id="cd04301">
    <property type="entry name" value="NAT_SF"/>
    <property type="match status" value="1"/>
</dbReference>
<dbReference type="InterPro" id="IPR016181">
    <property type="entry name" value="Acyl_CoA_acyltransferase"/>
</dbReference>